<dbReference type="EMBL" id="DS027059">
    <property type="protein sequence ID" value="EAW08483.1"/>
    <property type="molecule type" value="Genomic_DNA"/>
</dbReference>
<dbReference type="VEuPathDB" id="FungiDB:ACLA_032180"/>
<dbReference type="OMA" id="LTMYAPV"/>
<reference evidence="3 4" key="1">
    <citation type="journal article" date="2008" name="PLoS Genet.">
        <title>Genomic islands in the pathogenic filamentous fungus Aspergillus fumigatus.</title>
        <authorList>
            <person name="Fedorova N.D."/>
            <person name="Khaldi N."/>
            <person name="Joardar V.S."/>
            <person name="Maiti R."/>
            <person name="Amedeo P."/>
            <person name="Anderson M.J."/>
            <person name="Crabtree J."/>
            <person name="Silva J.C."/>
            <person name="Badger J.H."/>
            <person name="Albarraq A."/>
            <person name="Angiuoli S."/>
            <person name="Bussey H."/>
            <person name="Bowyer P."/>
            <person name="Cotty P.J."/>
            <person name="Dyer P.S."/>
            <person name="Egan A."/>
            <person name="Galens K."/>
            <person name="Fraser-Liggett C.M."/>
            <person name="Haas B.J."/>
            <person name="Inman J.M."/>
            <person name="Kent R."/>
            <person name="Lemieux S."/>
            <person name="Malavazi I."/>
            <person name="Orvis J."/>
            <person name="Roemer T."/>
            <person name="Ronning C.M."/>
            <person name="Sundaram J.P."/>
            <person name="Sutton G."/>
            <person name="Turner G."/>
            <person name="Venter J.C."/>
            <person name="White O.R."/>
            <person name="Whitty B.R."/>
            <person name="Youngman P."/>
            <person name="Wolfe K.H."/>
            <person name="Goldman G.H."/>
            <person name="Wortman J.R."/>
            <person name="Jiang B."/>
            <person name="Denning D.W."/>
            <person name="Nierman W.C."/>
        </authorList>
    </citation>
    <scope>NUCLEOTIDE SEQUENCE [LARGE SCALE GENOMIC DNA]</scope>
    <source>
        <strain evidence="4">ATCC 1007 / CBS 513.65 / DSM 816 / NCTC 3887 / NRRL 1</strain>
    </source>
</reference>
<keyword evidence="4" id="KW-1185">Reference proteome</keyword>
<sequence>MTTARRSKAMPTDGPTAKFLYTIIKQLDLKSIDWNLVASQLEISNGHAARMRYSRFRQQMEGTTSTPRTSRPKKTPTKAGKGATSKTDLLKKVSSPQPPVKQENPGPAYQLSSYIKSDPYSQEILNLANIPHVSTQMMTSQPVQPQMVPYPPLTMAPGALTMYAPVPTFPPSPPLAYHQQPGLNTWAPIKAEPQSQPGSPAGNKVIDVPVKAEPAQEQ</sequence>
<gene>
    <name evidence="3" type="ORF">ACLA_032180</name>
</gene>
<feature type="region of interest" description="Disordered" evidence="1">
    <location>
        <begin position="56"/>
        <end position="113"/>
    </location>
</feature>
<dbReference type="HOGENOM" id="CLU_072126_0_0_1"/>
<name>A1CS62_ASPCL</name>
<proteinExistence type="predicted"/>
<dbReference type="KEGG" id="act:ACLA_032180"/>
<evidence type="ECO:0000313" key="3">
    <source>
        <dbReference type="EMBL" id="EAW08483.1"/>
    </source>
</evidence>
<dbReference type="STRING" id="344612.A1CS62"/>
<evidence type="ECO:0000256" key="1">
    <source>
        <dbReference type="SAM" id="MobiDB-lite"/>
    </source>
</evidence>
<evidence type="ECO:0000313" key="4">
    <source>
        <dbReference type="Proteomes" id="UP000006701"/>
    </source>
</evidence>
<accession>A1CS62</accession>
<dbReference type="AlphaFoldDB" id="A1CS62"/>
<protein>
    <recommendedName>
        <fullName evidence="2">Myb-like DNA-binding domain-containing protein</fullName>
    </recommendedName>
</protein>
<dbReference type="Pfam" id="PF22980">
    <property type="entry name" value="Myb_DNA-bind_8"/>
    <property type="match status" value="1"/>
</dbReference>
<dbReference type="GeneID" id="4701542"/>
<evidence type="ECO:0000259" key="2">
    <source>
        <dbReference type="Pfam" id="PF22980"/>
    </source>
</evidence>
<feature type="domain" description="Myb-like DNA-binding" evidence="2">
    <location>
        <begin position="14"/>
        <end position="61"/>
    </location>
</feature>
<dbReference type="Proteomes" id="UP000006701">
    <property type="component" value="Unassembled WGS sequence"/>
</dbReference>
<organism evidence="3 4">
    <name type="scientific">Aspergillus clavatus (strain ATCC 1007 / CBS 513.65 / DSM 816 / NCTC 3887 / NRRL 1 / QM 1276 / 107)</name>
    <dbReference type="NCBI Taxonomy" id="344612"/>
    <lineage>
        <taxon>Eukaryota</taxon>
        <taxon>Fungi</taxon>
        <taxon>Dikarya</taxon>
        <taxon>Ascomycota</taxon>
        <taxon>Pezizomycotina</taxon>
        <taxon>Eurotiomycetes</taxon>
        <taxon>Eurotiomycetidae</taxon>
        <taxon>Eurotiales</taxon>
        <taxon>Aspergillaceae</taxon>
        <taxon>Aspergillus</taxon>
        <taxon>Aspergillus subgen. Fumigati</taxon>
    </lineage>
</organism>
<feature type="compositionally biased region" description="Low complexity" evidence="1">
    <location>
        <begin position="77"/>
        <end position="87"/>
    </location>
</feature>
<dbReference type="OrthoDB" id="3944408at2759"/>
<dbReference type="RefSeq" id="XP_001269909.1">
    <property type="nucleotide sequence ID" value="XM_001269908.1"/>
</dbReference>
<dbReference type="InterPro" id="IPR054505">
    <property type="entry name" value="Myb_DNA-bind_8"/>
</dbReference>
<dbReference type="eggNOG" id="ENOG502QU1R">
    <property type="taxonomic scope" value="Eukaryota"/>
</dbReference>
<feature type="region of interest" description="Disordered" evidence="1">
    <location>
        <begin position="175"/>
        <end position="218"/>
    </location>
</feature>